<dbReference type="SMART" id="SM00387">
    <property type="entry name" value="HATPase_c"/>
    <property type="match status" value="1"/>
</dbReference>
<evidence type="ECO:0000256" key="7">
    <source>
        <dbReference type="SAM" id="Phobius"/>
    </source>
</evidence>
<dbReference type="Gene3D" id="3.30.565.10">
    <property type="entry name" value="Histidine kinase-like ATPase, C-terminal domain"/>
    <property type="match status" value="1"/>
</dbReference>
<feature type="domain" description="Histidine kinase" evidence="8">
    <location>
        <begin position="87"/>
        <end position="301"/>
    </location>
</feature>
<keyword evidence="10" id="KW-1185">Reference proteome</keyword>
<evidence type="ECO:0000256" key="2">
    <source>
        <dbReference type="ARBA" id="ARBA00012438"/>
    </source>
</evidence>
<dbReference type="OrthoDB" id="9810447at2"/>
<dbReference type="Gene3D" id="1.10.287.130">
    <property type="match status" value="1"/>
</dbReference>
<dbReference type="AlphaFoldDB" id="E6XEY5"/>
<dbReference type="InterPro" id="IPR036097">
    <property type="entry name" value="HisK_dim/P_sf"/>
</dbReference>
<dbReference type="STRING" id="688270.Celal_1907"/>
<dbReference type="InterPro" id="IPR003661">
    <property type="entry name" value="HisK_dim/P_dom"/>
</dbReference>
<dbReference type="SUPFAM" id="SSF55874">
    <property type="entry name" value="ATPase domain of HSP90 chaperone/DNA topoisomerase II/histidine kinase"/>
    <property type="match status" value="1"/>
</dbReference>
<dbReference type="PANTHER" id="PTHR45453">
    <property type="entry name" value="PHOSPHATE REGULON SENSOR PROTEIN PHOR"/>
    <property type="match status" value="1"/>
</dbReference>
<dbReference type="EC" id="2.7.13.3" evidence="2"/>
<dbReference type="GO" id="GO:0016036">
    <property type="term" value="P:cellular response to phosphate starvation"/>
    <property type="evidence" value="ECO:0007669"/>
    <property type="project" value="TreeGrafter"/>
</dbReference>
<evidence type="ECO:0000256" key="3">
    <source>
        <dbReference type="ARBA" id="ARBA00022553"/>
    </source>
</evidence>
<evidence type="ECO:0000313" key="9">
    <source>
        <dbReference type="EMBL" id="ADV49207.1"/>
    </source>
</evidence>
<evidence type="ECO:0000259" key="8">
    <source>
        <dbReference type="PROSITE" id="PS50109"/>
    </source>
</evidence>
<dbReference type="GO" id="GO:0004721">
    <property type="term" value="F:phosphoprotein phosphatase activity"/>
    <property type="evidence" value="ECO:0007669"/>
    <property type="project" value="TreeGrafter"/>
</dbReference>
<dbReference type="RefSeq" id="WP_013550685.1">
    <property type="nucleotide sequence ID" value="NC_014934.1"/>
</dbReference>
<dbReference type="Pfam" id="PF00512">
    <property type="entry name" value="HisKA"/>
    <property type="match status" value="1"/>
</dbReference>
<evidence type="ECO:0000256" key="1">
    <source>
        <dbReference type="ARBA" id="ARBA00000085"/>
    </source>
</evidence>
<name>E6XEY5_CELAD</name>
<dbReference type="Pfam" id="PF02518">
    <property type="entry name" value="HATPase_c"/>
    <property type="match status" value="1"/>
</dbReference>
<dbReference type="InterPro" id="IPR050351">
    <property type="entry name" value="BphY/WalK/GraS-like"/>
</dbReference>
<dbReference type="InterPro" id="IPR005467">
    <property type="entry name" value="His_kinase_dom"/>
</dbReference>
<gene>
    <name evidence="9" type="ordered locus">Celal_1907</name>
</gene>
<dbReference type="CDD" id="cd00082">
    <property type="entry name" value="HisKA"/>
    <property type="match status" value="1"/>
</dbReference>
<evidence type="ECO:0000313" key="10">
    <source>
        <dbReference type="Proteomes" id="UP000008634"/>
    </source>
</evidence>
<keyword evidence="7" id="KW-0472">Membrane</keyword>
<dbReference type="GO" id="GO:0000155">
    <property type="term" value="F:phosphorelay sensor kinase activity"/>
    <property type="evidence" value="ECO:0007669"/>
    <property type="project" value="InterPro"/>
</dbReference>
<feature type="transmembrane region" description="Helical" evidence="7">
    <location>
        <begin position="38"/>
        <end position="59"/>
    </location>
</feature>
<evidence type="ECO:0000256" key="6">
    <source>
        <dbReference type="ARBA" id="ARBA00023012"/>
    </source>
</evidence>
<keyword evidence="4" id="KW-0808">Transferase</keyword>
<evidence type="ECO:0000256" key="5">
    <source>
        <dbReference type="ARBA" id="ARBA00022777"/>
    </source>
</evidence>
<dbReference type="InterPro" id="IPR003594">
    <property type="entry name" value="HATPase_dom"/>
</dbReference>
<keyword evidence="3" id="KW-0597">Phosphoprotein</keyword>
<organism evidence="9 10">
    <name type="scientific">Cellulophaga algicola (strain DSM 14237 / IC166 / ACAM 630)</name>
    <dbReference type="NCBI Taxonomy" id="688270"/>
    <lineage>
        <taxon>Bacteria</taxon>
        <taxon>Pseudomonadati</taxon>
        <taxon>Bacteroidota</taxon>
        <taxon>Flavobacteriia</taxon>
        <taxon>Flavobacteriales</taxon>
        <taxon>Flavobacteriaceae</taxon>
        <taxon>Cellulophaga</taxon>
    </lineage>
</organism>
<evidence type="ECO:0000256" key="4">
    <source>
        <dbReference type="ARBA" id="ARBA00022679"/>
    </source>
</evidence>
<keyword evidence="7" id="KW-1133">Transmembrane helix</keyword>
<dbReference type="Proteomes" id="UP000008634">
    <property type="component" value="Chromosome"/>
</dbReference>
<accession>E6XEY5</accession>
<comment type="catalytic activity">
    <reaction evidence="1">
        <text>ATP + protein L-histidine = ADP + protein N-phospho-L-histidine.</text>
        <dbReference type="EC" id="2.7.13.3"/>
    </reaction>
</comment>
<dbReference type="EMBL" id="CP002453">
    <property type="protein sequence ID" value="ADV49207.1"/>
    <property type="molecule type" value="Genomic_DNA"/>
</dbReference>
<reference evidence="9 10" key="1">
    <citation type="journal article" date="2010" name="Stand. Genomic Sci.">
        <title>Complete genome sequence of Cellulophaga algicola type strain (IC166).</title>
        <authorList>
            <person name="Abt B."/>
            <person name="Lu M."/>
            <person name="Misra M."/>
            <person name="Han C."/>
            <person name="Nolan M."/>
            <person name="Lucas S."/>
            <person name="Hammon N."/>
            <person name="Deshpande S."/>
            <person name="Cheng J.F."/>
            <person name="Tapia R."/>
            <person name="Goodwin L."/>
            <person name="Pitluck S."/>
            <person name="Liolios K."/>
            <person name="Pagani I."/>
            <person name="Ivanova N."/>
            <person name="Mavromatis K."/>
            <person name="Ovchinikova G."/>
            <person name="Pati A."/>
            <person name="Chen A."/>
            <person name="Palaniappan K."/>
            <person name="Land M."/>
            <person name="Hauser L."/>
            <person name="Chang Y.J."/>
            <person name="Jeffries C.D."/>
            <person name="Detter J.C."/>
            <person name="Brambilla E."/>
            <person name="Rohde M."/>
            <person name="Tindall B.J."/>
            <person name="Goker M."/>
            <person name="Woyke T."/>
            <person name="Bristow J."/>
            <person name="Eisen J.A."/>
            <person name="Markowitz V."/>
            <person name="Hugenholtz P."/>
            <person name="Kyrpides N.C."/>
            <person name="Klenk H.P."/>
            <person name="Lapidus A."/>
        </authorList>
    </citation>
    <scope>NUCLEOTIDE SEQUENCE [LARGE SCALE GENOMIC DNA]</scope>
    <source>
        <strain evidence="10">DSM 14237 / IC166 / ACAM 630</strain>
    </source>
</reference>
<dbReference type="HOGENOM" id="CLU_080097_0_0_10"/>
<keyword evidence="5 9" id="KW-0418">Kinase</keyword>
<dbReference type="GO" id="GO:0005886">
    <property type="term" value="C:plasma membrane"/>
    <property type="evidence" value="ECO:0007669"/>
    <property type="project" value="TreeGrafter"/>
</dbReference>
<sequence length="301" mass="34425">MLPLKKRIHHPIFVVPLSLFLSVSGYVMSDLFVHWQKFWLGMYLAVLLPIIISLPLALIMDRYFKKFQSQQKELEHLDTINKKLFLLISHDVRSPLASLIGTIDLVADNDLDPEEARHYFSELSSKIKNVNSFLDGLLNWARRQTQNKPLEFALYDSSDIIKLTHDLLEPTAKLKKIRITMDIGAYKIYSDKESYSFVLRNILHNAIKFTPIDGEIIIKTFVKNKQIYTTIQDSGIGITNKEIIKILDGENWHTTKGTSNENGSGFGLRTCLYYLKKNNGTLLIESKLNAGTKMIIVLPQG</sequence>
<keyword evidence="7" id="KW-0812">Transmembrane</keyword>
<dbReference type="SMART" id="SM00388">
    <property type="entry name" value="HisKA"/>
    <property type="match status" value="1"/>
</dbReference>
<keyword evidence="6" id="KW-0902">Two-component regulatory system</keyword>
<dbReference type="KEGG" id="cao:Celal_1907"/>
<feature type="transmembrane region" description="Helical" evidence="7">
    <location>
        <begin position="12"/>
        <end position="32"/>
    </location>
</feature>
<proteinExistence type="predicted"/>
<dbReference type="PROSITE" id="PS50109">
    <property type="entry name" value="HIS_KIN"/>
    <property type="match status" value="1"/>
</dbReference>
<dbReference type="InterPro" id="IPR036890">
    <property type="entry name" value="HATPase_C_sf"/>
</dbReference>
<dbReference type="SUPFAM" id="SSF47384">
    <property type="entry name" value="Homodimeric domain of signal transducing histidine kinase"/>
    <property type="match status" value="1"/>
</dbReference>
<dbReference type="PRINTS" id="PR00344">
    <property type="entry name" value="BCTRLSENSOR"/>
</dbReference>
<dbReference type="PANTHER" id="PTHR45453:SF1">
    <property type="entry name" value="PHOSPHATE REGULON SENSOR PROTEIN PHOR"/>
    <property type="match status" value="1"/>
</dbReference>
<dbReference type="eggNOG" id="COG2205">
    <property type="taxonomic scope" value="Bacteria"/>
</dbReference>
<protein>
    <recommendedName>
        <fullName evidence="2">histidine kinase</fullName>
        <ecNumber evidence="2">2.7.13.3</ecNumber>
    </recommendedName>
</protein>
<dbReference type="InterPro" id="IPR004358">
    <property type="entry name" value="Sig_transdc_His_kin-like_C"/>
</dbReference>